<protein>
    <submittedName>
        <fullName evidence="1">GNAT family acetyltransferase</fullName>
    </submittedName>
</protein>
<sequence length="150" mass="16682">MLGLNSPNKYPHIPEGFVLLRSELIAVRKINKLLSRCNQDAHQPRKLELALKNSDFYLTLLEKTSDNLVGFVRVTSDKGLNANLWDLVAEPGDQQEKYISIVVFKAIEIIRRELPGCSISVAAPLISLKALEANGFLLDPNGIKTMGVRL</sequence>
<name>A0A0D5A2Y2_PROMR</name>
<accession>A0A0D5A2Y2</accession>
<keyword evidence="1" id="KW-0808">Transferase</keyword>
<reference evidence="1" key="1">
    <citation type="submission" date="2014-06" db="EMBL/GenBank/DDBJ databases">
        <authorList>
            <person name="Berube P.M."/>
        </authorList>
    </citation>
    <scope>NUCLEOTIDE SEQUENCE</scope>
    <source>
        <strain evidence="1">P0903-H212</strain>
    </source>
</reference>
<dbReference type="GO" id="GO:0016740">
    <property type="term" value="F:transferase activity"/>
    <property type="evidence" value="ECO:0007669"/>
    <property type="project" value="UniProtKB-KW"/>
</dbReference>
<dbReference type="EMBL" id="KJ947871">
    <property type="protein sequence ID" value="AJW30882.1"/>
    <property type="molecule type" value="Genomic_DNA"/>
</dbReference>
<gene>
    <name evidence="1" type="ORF">FA03_0049</name>
</gene>
<evidence type="ECO:0000313" key="1">
    <source>
        <dbReference type="EMBL" id="AJW30882.1"/>
    </source>
</evidence>
<proteinExistence type="predicted"/>
<dbReference type="Gene3D" id="3.40.630.30">
    <property type="match status" value="1"/>
</dbReference>
<organism evidence="1">
    <name type="scientific">Prochlorococcus marinus str. P0903-H212</name>
    <dbReference type="NCBI Taxonomy" id="1622208"/>
    <lineage>
        <taxon>Bacteria</taxon>
        <taxon>Bacillati</taxon>
        <taxon>Cyanobacteriota</taxon>
        <taxon>Cyanophyceae</taxon>
        <taxon>Synechococcales</taxon>
        <taxon>Prochlorococcaceae</taxon>
        <taxon>Prochlorococcus</taxon>
    </lineage>
</organism>
<dbReference type="AlphaFoldDB" id="A0A0D5A2Y2"/>